<reference evidence="1 2" key="1">
    <citation type="submission" date="2018-06" db="EMBL/GenBank/DDBJ databases">
        <title>A transcriptomic atlas of mushroom development highlights an independent origin of complex multicellularity.</title>
        <authorList>
            <consortium name="DOE Joint Genome Institute"/>
            <person name="Krizsan K."/>
            <person name="Almasi E."/>
            <person name="Merenyi Z."/>
            <person name="Sahu N."/>
            <person name="Viragh M."/>
            <person name="Koszo T."/>
            <person name="Mondo S."/>
            <person name="Kiss B."/>
            <person name="Balint B."/>
            <person name="Kues U."/>
            <person name="Barry K."/>
            <person name="Hegedus J.C."/>
            <person name="Henrissat B."/>
            <person name="Johnson J."/>
            <person name="Lipzen A."/>
            <person name="Ohm R."/>
            <person name="Nagy I."/>
            <person name="Pangilinan J."/>
            <person name="Yan J."/>
            <person name="Xiong Y."/>
            <person name="Grigoriev I.V."/>
            <person name="Hibbett D.S."/>
            <person name="Nagy L.G."/>
        </authorList>
    </citation>
    <scope>NUCLEOTIDE SEQUENCE [LARGE SCALE GENOMIC DNA]</scope>
    <source>
        <strain evidence="1 2">SZMC22713</strain>
    </source>
</reference>
<accession>A0A4Y7PPK3</accession>
<dbReference type="Proteomes" id="UP000294933">
    <property type="component" value="Unassembled WGS sequence"/>
</dbReference>
<dbReference type="AlphaFoldDB" id="A0A4Y7PPK3"/>
<organism evidence="1 2">
    <name type="scientific">Rickenella mellea</name>
    <dbReference type="NCBI Taxonomy" id="50990"/>
    <lineage>
        <taxon>Eukaryota</taxon>
        <taxon>Fungi</taxon>
        <taxon>Dikarya</taxon>
        <taxon>Basidiomycota</taxon>
        <taxon>Agaricomycotina</taxon>
        <taxon>Agaricomycetes</taxon>
        <taxon>Hymenochaetales</taxon>
        <taxon>Rickenellaceae</taxon>
        <taxon>Rickenella</taxon>
    </lineage>
</organism>
<gene>
    <name evidence="1" type="ORF">BD410DRAFT_794343</name>
</gene>
<dbReference type="VEuPathDB" id="FungiDB:BD410DRAFT_794343"/>
<dbReference type="EMBL" id="ML170222">
    <property type="protein sequence ID" value="TDL17373.1"/>
    <property type="molecule type" value="Genomic_DNA"/>
</dbReference>
<proteinExistence type="predicted"/>
<protein>
    <submittedName>
        <fullName evidence="1">Uncharacterized protein</fullName>
    </submittedName>
</protein>
<keyword evidence="2" id="KW-1185">Reference proteome</keyword>
<evidence type="ECO:0000313" key="2">
    <source>
        <dbReference type="Proteomes" id="UP000294933"/>
    </source>
</evidence>
<evidence type="ECO:0000313" key="1">
    <source>
        <dbReference type="EMBL" id="TDL17373.1"/>
    </source>
</evidence>
<feature type="non-terminal residue" evidence="1">
    <location>
        <position position="1"/>
    </location>
</feature>
<name>A0A4Y7PPK3_9AGAM</name>
<sequence>TTYPAHRGYRWLHRCTAPTQLWLTPEIFTTSSHNVLATAWLGPLTDLHAVILWPLTRANPILFMKALNAVINN</sequence>